<keyword evidence="12" id="KW-1185">Reference proteome</keyword>
<keyword evidence="8 10" id="KW-1133">Transmembrane helix</keyword>
<name>A0A285FSD0_9ACTN</name>
<dbReference type="OrthoDB" id="151635at2"/>
<dbReference type="InterPro" id="IPR007315">
    <property type="entry name" value="PIG-V/Gpi18"/>
</dbReference>
<feature type="transmembrane region" description="Helical" evidence="10">
    <location>
        <begin position="97"/>
        <end position="128"/>
    </location>
</feature>
<dbReference type="EMBL" id="OBDY01000001">
    <property type="protein sequence ID" value="SNY14038.1"/>
    <property type="molecule type" value="Genomic_DNA"/>
</dbReference>
<evidence type="ECO:0000256" key="7">
    <source>
        <dbReference type="ARBA" id="ARBA00022824"/>
    </source>
</evidence>
<feature type="transmembrane region" description="Helical" evidence="10">
    <location>
        <begin position="21"/>
        <end position="42"/>
    </location>
</feature>
<evidence type="ECO:0000256" key="2">
    <source>
        <dbReference type="ARBA" id="ARBA00004687"/>
    </source>
</evidence>
<proteinExistence type="predicted"/>
<protein>
    <submittedName>
        <fullName evidence="11">Mannosyltransferase (PIG-V)</fullName>
    </submittedName>
</protein>
<dbReference type="RefSeq" id="WP_097318379.1">
    <property type="nucleotide sequence ID" value="NZ_OBDY01000001.1"/>
</dbReference>
<keyword evidence="7" id="KW-0256">Endoplasmic reticulum</keyword>
<evidence type="ECO:0000256" key="3">
    <source>
        <dbReference type="ARBA" id="ARBA00022502"/>
    </source>
</evidence>
<feature type="transmembrane region" description="Helical" evidence="10">
    <location>
        <begin position="359"/>
        <end position="383"/>
    </location>
</feature>
<reference evidence="12" key="1">
    <citation type="submission" date="2017-09" db="EMBL/GenBank/DDBJ databases">
        <authorList>
            <person name="Varghese N."/>
            <person name="Submissions S."/>
        </authorList>
    </citation>
    <scope>NUCLEOTIDE SEQUENCE [LARGE SCALE GENOMIC DNA]</scope>
    <source>
        <strain evidence="12">CGMCC 4.6857</strain>
    </source>
</reference>
<dbReference type="GO" id="GO:0004376">
    <property type="term" value="F:GPI mannosyltransferase activity"/>
    <property type="evidence" value="ECO:0007669"/>
    <property type="project" value="InterPro"/>
</dbReference>
<keyword evidence="6 10" id="KW-0812">Transmembrane</keyword>
<evidence type="ECO:0000256" key="4">
    <source>
        <dbReference type="ARBA" id="ARBA00022676"/>
    </source>
</evidence>
<feature type="transmembrane region" description="Helical" evidence="10">
    <location>
        <begin position="181"/>
        <end position="213"/>
    </location>
</feature>
<evidence type="ECO:0000256" key="8">
    <source>
        <dbReference type="ARBA" id="ARBA00022989"/>
    </source>
</evidence>
<gene>
    <name evidence="11" type="ORF">SAMN05421748_1011111</name>
</gene>
<comment type="subcellular location">
    <subcellularLocation>
        <location evidence="1">Endoplasmic reticulum membrane</location>
        <topology evidence="1">Multi-pass membrane protein</topology>
    </subcellularLocation>
</comment>
<dbReference type="AlphaFoldDB" id="A0A285FSD0"/>
<keyword evidence="5 11" id="KW-0808">Transferase</keyword>
<dbReference type="GO" id="GO:0000009">
    <property type="term" value="F:alpha-1,6-mannosyltransferase activity"/>
    <property type="evidence" value="ECO:0007669"/>
    <property type="project" value="InterPro"/>
</dbReference>
<evidence type="ECO:0000313" key="11">
    <source>
        <dbReference type="EMBL" id="SNY14038.1"/>
    </source>
</evidence>
<keyword evidence="3" id="KW-0337">GPI-anchor biosynthesis</keyword>
<evidence type="ECO:0000313" key="12">
    <source>
        <dbReference type="Proteomes" id="UP000219612"/>
    </source>
</evidence>
<dbReference type="GO" id="GO:0016020">
    <property type="term" value="C:membrane"/>
    <property type="evidence" value="ECO:0007669"/>
    <property type="project" value="GOC"/>
</dbReference>
<feature type="transmembrane region" description="Helical" evidence="10">
    <location>
        <begin position="312"/>
        <end position="330"/>
    </location>
</feature>
<comment type="pathway">
    <text evidence="2">Glycolipid biosynthesis; glycosylphosphatidylinositol-anchor biosynthesis.</text>
</comment>
<dbReference type="PANTHER" id="PTHR12468">
    <property type="entry name" value="GPI MANNOSYLTRANSFERASE 2"/>
    <property type="match status" value="1"/>
</dbReference>
<evidence type="ECO:0000256" key="10">
    <source>
        <dbReference type="SAM" id="Phobius"/>
    </source>
</evidence>
<evidence type="ECO:0000256" key="1">
    <source>
        <dbReference type="ARBA" id="ARBA00004477"/>
    </source>
</evidence>
<dbReference type="PANTHER" id="PTHR12468:SF2">
    <property type="entry name" value="GPI MANNOSYLTRANSFERASE 2"/>
    <property type="match status" value="1"/>
</dbReference>
<sequence>MTVAAEQRPRLWNAAGAWRGVGVAIGIFALTRVAQLVILGWLDAASDDPIGVRNRLLVWDAGWFLKVAVNGYPHDYTYDLAGRLQGNELAFFPVYPLLIRAVSAVGIPASTAALIVSWVASAGMVVALHLLGTSLHTKRAGWALVAICCTAPVSIVFSMAYSEAVFLALVAGMLVAAHRKVWWAAGLLGVLAALTRPTGAAAAVALAVAALLAVREDRRQAWKPLLAATVALAGVPLYLAWVGWRVGDPAAWFRIQAAGWGTAFDYGASTVKFLATTLSTGDGWVPISVAIILIAAVAAAWVAMAGKPWPPLAVYGLIAMVLVYGQAGFYHSKPRLLVPVLLTLLPAAIAASRARPRVAILSITAWAAFGLWYGAYLVAVWPYTL</sequence>
<dbReference type="Proteomes" id="UP000219612">
    <property type="component" value="Unassembled WGS sequence"/>
</dbReference>
<keyword evidence="4 11" id="KW-0328">Glycosyltransferase</keyword>
<dbReference type="GO" id="GO:0006506">
    <property type="term" value="P:GPI anchor biosynthetic process"/>
    <property type="evidence" value="ECO:0007669"/>
    <property type="project" value="UniProtKB-UniPathway"/>
</dbReference>
<dbReference type="UniPathway" id="UPA00196"/>
<evidence type="ECO:0000256" key="5">
    <source>
        <dbReference type="ARBA" id="ARBA00022679"/>
    </source>
</evidence>
<feature type="transmembrane region" description="Helical" evidence="10">
    <location>
        <begin position="283"/>
        <end position="305"/>
    </location>
</feature>
<feature type="transmembrane region" description="Helical" evidence="10">
    <location>
        <begin position="336"/>
        <end position="352"/>
    </location>
</feature>
<organism evidence="11 12">
    <name type="scientific">Paractinoplanes atraurantiacus</name>
    <dbReference type="NCBI Taxonomy" id="1036182"/>
    <lineage>
        <taxon>Bacteria</taxon>
        <taxon>Bacillati</taxon>
        <taxon>Actinomycetota</taxon>
        <taxon>Actinomycetes</taxon>
        <taxon>Micromonosporales</taxon>
        <taxon>Micromonosporaceae</taxon>
        <taxon>Paractinoplanes</taxon>
    </lineage>
</organism>
<evidence type="ECO:0000256" key="9">
    <source>
        <dbReference type="ARBA" id="ARBA00023136"/>
    </source>
</evidence>
<accession>A0A285FSD0</accession>
<keyword evidence="9 10" id="KW-0472">Membrane</keyword>
<feature type="transmembrane region" description="Helical" evidence="10">
    <location>
        <begin position="225"/>
        <end position="244"/>
    </location>
</feature>
<dbReference type="Pfam" id="PF04188">
    <property type="entry name" value="Mannosyl_trans2"/>
    <property type="match status" value="1"/>
</dbReference>
<evidence type="ECO:0000256" key="6">
    <source>
        <dbReference type="ARBA" id="ARBA00022692"/>
    </source>
</evidence>